<dbReference type="PROSITE" id="PS50853">
    <property type="entry name" value="FN3"/>
    <property type="match status" value="2"/>
</dbReference>
<dbReference type="Gene3D" id="2.60.40.10">
    <property type="entry name" value="Immunoglobulins"/>
    <property type="match status" value="6"/>
</dbReference>
<evidence type="ECO:0000313" key="3">
    <source>
        <dbReference type="EMBL" id="MYC93630.1"/>
    </source>
</evidence>
<evidence type="ECO:0000259" key="2">
    <source>
        <dbReference type="PROSITE" id="PS50853"/>
    </source>
</evidence>
<dbReference type="InterPro" id="IPR003961">
    <property type="entry name" value="FN3_dom"/>
</dbReference>
<dbReference type="GO" id="GO:0016020">
    <property type="term" value="C:membrane"/>
    <property type="evidence" value="ECO:0007669"/>
    <property type="project" value="InterPro"/>
</dbReference>
<accession>A0A6B1D1C7</accession>
<name>A0A6B1D1C7_9CHLR</name>
<keyword evidence="1" id="KW-0677">Repeat</keyword>
<dbReference type="SMART" id="SM00736">
    <property type="entry name" value="CADG"/>
    <property type="match status" value="2"/>
</dbReference>
<feature type="domain" description="Fibronectin type-III" evidence="2">
    <location>
        <begin position="1099"/>
        <end position="1185"/>
    </location>
</feature>
<dbReference type="InterPro" id="IPR006644">
    <property type="entry name" value="Cadg"/>
</dbReference>
<sequence>MPKSLFDSSITNATLGVAWLATTDPRLTSFDGVYVVYGPESDRRASEQVDSAYIQNGATAYVTRLGFFRAPNLNTLRLNLGATASEHGGLAGPQLTDLAESNLGIGIKWGSETLKYRLSDLISTDPTEPYNWALPANLQISSSQYSSLGAASSVQSILVDTSHPLIDWDNLQTRDPAPSAPDAPAAPAVTATGTDSLSAAFTAAATGDAADSFNLRYRAQGTTAWTTRTGVTSPYAITGLQAATTYEVQIQGVNDGGAGDWSTSGTGTTDALLTLTAFTTPAGHSRIDAGLLEGAAGTTIYRDDDPDTAESTDAGSLTDGSLFPADMVRISRIRRPAANGFLLNDVPNPFDLAAFFAAGGDGNDIHIHIQDSDGAASFAAADAAVFASGGNFVRWTVPAAFDAIAARIVAQAGRRFILAFTRPEPLTLPQPDSVYIARGAALDATLPEAAGGSGARTYAVSGLLSWMSFDPATRRLTGTAPNTASNTLLTYTAADATGSAGKTVRIVVYESATSLFHTNAYAIPGVAWADAAAMIADVNGTSSRRVTYVFGPESQFESDVQVKTSYIENGAAAYVGNLQLEWLSGTNEQLSVRVQLASASNNSGGDAGPDFTEAAEQRLALAIRDANGTVWKARFDNQDASDPYRWRINDGDEGFLTRSQLGGLTSAPARMVIFDTSLGAISYDALESFTVPDLMPTLPPLADQTATIGQPWSYTFPAAQGGDPPIRYEWDSSAPTRDSWISLNGTTFSGTPPSDADSAYDITVSALDTDGDAADRSFRLEILPGDGALAVAEIPDQTAVAGQLFTLTPTVTGGFQPLSYQLSFLAGLTVSSTGVISGTPTTPGPYSFQFQVTDARSVSMARHFTLFVQESGDNPLLSGGRGSEPDPFIIADPLFVLDRSILTYIQNLDGSIGNNETWFQWNAGAHDGSWTVEIDRDPDSFAIALDLKVEDGAFVTTQNPGSGNFSATVTLSDSQNAQFRLHQAASGTPTDLLLTLTSPDVAPELPDTFQDQTGTAGVPIDPPIQMPQAAGGNPPLTYSFATSQTLDGVEFDAEAGTISGTPNQAGVFTITYTVTDRDGDADSIEFTLTVSAATTTPDVPEGVTLTAEADDTLRLAWTEETGNTYQGQYREGTSGAWTDIAGDITSPHNITGLNPGTAYQARVRATAGGASSAYAAPAAATTLQAPGALTVMMDERTDSRVFGFSWIRLDPVVANPGNANLAYEWTQTGGVTISPTDINTRPAFVRMPAPTMQEQTVTMTLTVTPDGGDPVSATLTLRVVPLIQPDSSLWNLPSAATQGLAWKEFIEPQQVTSGELQLIEAAEFQRRGTEAVKSDYVQTAPAFVTTLAFGHDGTILLYLGTAADTTDHGLPAGPQLTDGAERDLALALITPDGVVRKWPLVQLVMSDDSEPYLFSAASVAAAGPANDAALRSAVAAFWSAGLLLVDMNDAAIDYDALTPAAGVAPVTPAVQLAPPAVLDQPPLVVPLDSYAALGGGLRAVVNGYRHIILDGAESAEIAVAGPAQGLLSLLHRLRHPVRIQAARAGEVWTGYVHRVEVELGSLRLAVSVDGMRTAAAAEYTRPAAEHEGAVQIRTAVMPQEPQASYYGRIETLLQAGSPEEAADSSWAAAQVADFLAPARAITQSGDGAVGATLFCRGWATALQTALAPRYAPPSRIEAPPVEVDESIPHVRSLMATSASTREVALRLPAAAAPGYNLYVSSVRLWIAAKGEGYNDIWRAGLSTDRQTPDSLVDVPLDRVPDNRGGGTNWLPAGGSALLEIDFSADPVRLEGGGVWLHLVAPDGSDGAGAFQGAQYLRAEPEAAQPLYRRDTAGSGAWTEVAGQDSQSEFSIRKPQPAYDIFLHTDFAGLLQFTAQASDVVEAAGQPGRVEGAGTYPLYLEGLATVASVLAAGERSERLGWLVDSTRAIRALALDERMYHLSPSGRWREPVARGSVEMLGQLVAYGGEMRTVESVDFQPRIGQWQLGFRDLLADAELSLGAGAETAVAREGP</sequence>
<dbReference type="SMART" id="SM00060">
    <property type="entry name" value="FN3"/>
    <property type="match status" value="2"/>
</dbReference>
<evidence type="ECO:0000256" key="1">
    <source>
        <dbReference type="ARBA" id="ARBA00022737"/>
    </source>
</evidence>
<gene>
    <name evidence="3" type="ORF">F4X14_01550</name>
</gene>
<dbReference type="PANTHER" id="PTHR46708:SF2">
    <property type="entry name" value="FIBRONECTIN TYPE-III DOMAIN-CONTAINING PROTEIN"/>
    <property type="match status" value="1"/>
</dbReference>
<organism evidence="3">
    <name type="scientific">Caldilineaceae bacterium SB0661_bin_32</name>
    <dbReference type="NCBI Taxonomy" id="2605255"/>
    <lineage>
        <taxon>Bacteria</taxon>
        <taxon>Bacillati</taxon>
        <taxon>Chloroflexota</taxon>
        <taxon>Caldilineae</taxon>
        <taxon>Caldilineales</taxon>
        <taxon>Caldilineaceae</taxon>
    </lineage>
</organism>
<dbReference type="GO" id="GO:0005509">
    <property type="term" value="F:calcium ion binding"/>
    <property type="evidence" value="ECO:0007669"/>
    <property type="project" value="InterPro"/>
</dbReference>
<dbReference type="EMBL" id="VXMH01000010">
    <property type="protein sequence ID" value="MYC93630.1"/>
    <property type="molecule type" value="Genomic_DNA"/>
</dbReference>
<dbReference type="SUPFAM" id="SSF49265">
    <property type="entry name" value="Fibronectin type III"/>
    <property type="match status" value="1"/>
</dbReference>
<dbReference type="SUPFAM" id="SSF49313">
    <property type="entry name" value="Cadherin-like"/>
    <property type="match status" value="4"/>
</dbReference>
<feature type="domain" description="Fibronectin type-III" evidence="2">
    <location>
        <begin position="183"/>
        <end position="272"/>
    </location>
</feature>
<dbReference type="PANTHER" id="PTHR46708">
    <property type="entry name" value="TENASCIN"/>
    <property type="match status" value="1"/>
</dbReference>
<dbReference type="CDD" id="cd00063">
    <property type="entry name" value="FN3"/>
    <property type="match status" value="2"/>
</dbReference>
<comment type="caution">
    <text evidence="3">The sequence shown here is derived from an EMBL/GenBank/DDBJ whole genome shotgun (WGS) entry which is preliminary data.</text>
</comment>
<dbReference type="Pfam" id="PF05345">
    <property type="entry name" value="He_PIG"/>
    <property type="match status" value="4"/>
</dbReference>
<proteinExistence type="predicted"/>
<dbReference type="CDD" id="cd00146">
    <property type="entry name" value="PKD"/>
    <property type="match status" value="1"/>
</dbReference>
<dbReference type="InterPro" id="IPR013783">
    <property type="entry name" value="Ig-like_fold"/>
</dbReference>
<dbReference type="InterPro" id="IPR050991">
    <property type="entry name" value="ECM_Regulatory_Proteins"/>
</dbReference>
<dbReference type="Pfam" id="PF00041">
    <property type="entry name" value="fn3"/>
    <property type="match status" value="2"/>
</dbReference>
<dbReference type="InterPro" id="IPR015919">
    <property type="entry name" value="Cadherin-like_sf"/>
</dbReference>
<protein>
    <recommendedName>
        <fullName evidence="2">Fibronectin type-III domain-containing protein</fullName>
    </recommendedName>
</protein>
<dbReference type="InterPro" id="IPR036116">
    <property type="entry name" value="FN3_sf"/>
</dbReference>
<reference evidence="3" key="1">
    <citation type="submission" date="2019-09" db="EMBL/GenBank/DDBJ databases">
        <title>Characterisation of the sponge microbiome using genome-centric metagenomics.</title>
        <authorList>
            <person name="Engelberts J.P."/>
            <person name="Robbins S.J."/>
            <person name="De Goeij J.M."/>
            <person name="Aranda M."/>
            <person name="Bell S.C."/>
            <person name="Webster N.S."/>
        </authorList>
    </citation>
    <scope>NUCLEOTIDE SEQUENCE</scope>
    <source>
        <strain evidence="3">SB0661_bin_32</strain>
    </source>
</reference>